<dbReference type="CDD" id="cd02933">
    <property type="entry name" value="OYE_like_FMN"/>
    <property type="match status" value="1"/>
</dbReference>
<organism evidence="2 3">
    <name type="scientific">Rhizoclosmatium globosum</name>
    <dbReference type="NCBI Taxonomy" id="329046"/>
    <lineage>
        <taxon>Eukaryota</taxon>
        <taxon>Fungi</taxon>
        <taxon>Fungi incertae sedis</taxon>
        <taxon>Chytridiomycota</taxon>
        <taxon>Chytridiomycota incertae sedis</taxon>
        <taxon>Chytridiomycetes</taxon>
        <taxon>Chytridiales</taxon>
        <taxon>Chytriomycetaceae</taxon>
        <taxon>Rhizoclosmatium</taxon>
    </lineage>
</organism>
<dbReference type="Proteomes" id="UP000193642">
    <property type="component" value="Unassembled WGS sequence"/>
</dbReference>
<dbReference type="Gene3D" id="3.20.20.70">
    <property type="entry name" value="Aldolase class I"/>
    <property type="match status" value="1"/>
</dbReference>
<proteinExistence type="predicted"/>
<dbReference type="OrthoDB" id="276546at2759"/>
<reference evidence="2 3" key="1">
    <citation type="submission" date="2016-07" db="EMBL/GenBank/DDBJ databases">
        <title>Pervasive Adenine N6-methylation of Active Genes in Fungi.</title>
        <authorList>
            <consortium name="DOE Joint Genome Institute"/>
            <person name="Mondo S.J."/>
            <person name="Dannebaum R.O."/>
            <person name="Kuo R.C."/>
            <person name="Labutti K."/>
            <person name="Haridas S."/>
            <person name="Kuo A."/>
            <person name="Salamov A."/>
            <person name="Ahrendt S.R."/>
            <person name="Lipzen A."/>
            <person name="Sullivan W."/>
            <person name="Andreopoulos W.B."/>
            <person name="Clum A."/>
            <person name="Lindquist E."/>
            <person name="Daum C."/>
            <person name="Ramamoorthy G.K."/>
            <person name="Gryganskyi A."/>
            <person name="Culley D."/>
            <person name="Magnuson J.K."/>
            <person name="James T.Y."/>
            <person name="O'Malley M.A."/>
            <person name="Stajich J.E."/>
            <person name="Spatafora J.W."/>
            <person name="Visel A."/>
            <person name="Grigoriev I.V."/>
        </authorList>
    </citation>
    <scope>NUCLEOTIDE SEQUENCE [LARGE SCALE GENOMIC DNA]</scope>
    <source>
        <strain evidence="2 3">JEL800</strain>
    </source>
</reference>
<gene>
    <name evidence="2" type="ORF">BCR33DRAFT_851694</name>
</gene>
<evidence type="ECO:0000259" key="1">
    <source>
        <dbReference type="Pfam" id="PF00724"/>
    </source>
</evidence>
<dbReference type="SUPFAM" id="SSF51395">
    <property type="entry name" value="FMN-linked oxidoreductases"/>
    <property type="match status" value="1"/>
</dbReference>
<protein>
    <submittedName>
        <fullName evidence="2">FMN-linked oxidoreductase</fullName>
    </submittedName>
</protein>
<feature type="domain" description="NADH:flavin oxidoreductase/NADH oxidase N-terminal" evidence="1">
    <location>
        <begin position="9"/>
        <end position="341"/>
    </location>
</feature>
<evidence type="ECO:0000313" key="2">
    <source>
        <dbReference type="EMBL" id="ORY42147.1"/>
    </source>
</evidence>
<evidence type="ECO:0000313" key="3">
    <source>
        <dbReference type="Proteomes" id="UP000193642"/>
    </source>
</evidence>
<dbReference type="InterPro" id="IPR013785">
    <property type="entry name" value="Aldolase_TIM"/>
</dbReference>
<dbReference type="InterPro" id="IPR045247">
    <property type="entry name" value="Oye-like"/>
</dbReference>
<accession>A0A1Y2C5J2</accession>
<keyword evidence="3" id="KW-1185">Reference proteome</keyword>
<dbReference type="GO" id="GO:0016491">
    <property type="term" value="F:oxidoreductase activity"/>
    <property type="evidence" value="ECO:0007669"/>
    <property type="project" value="InterPro"/>
</dbReference>
<dbReference type="Pfam" id="PF00724">
    <property type="entry name" value="Oxidored_FMN"/>
    <property type="match status" value="1"/>
</dbReference>
<sequence length="366" mass="40031">MTKFPELAIPLKLGSLTLKNRVIMASLTRNRASPGGIPNDLMALYYKQRSTAGLILSEGAFIEEIGGEWLNAPGIHTPAQIAGWKKVTSAVHSANSLIFAQLWHIGRVAHPYHQNGRPNVGPSAVKAEGGEFRLLEGKPGYVQPVAIEDPQVYVEMYRRAAKNAKEAGFDGVELHAANGYLPHQFLESHSNQRTDAWGGSVEKRARFVIEIVKVLIAEWGGDAKRVGIKLSPAGGYNDMGDTDDVARAQYTYLIQELDKLNLGYIQLSQGWPSPRANKLVVLNEFRPLIKNAHVFFNTNLTGEIAEQQLTGKFPGVAAIQGAVFGRPFISNPNLPELLQTGGALKDSDYKTYYTPGADPSTGYTDY</sequence>
<dbReference type="PANTHER" id="PTHR22893:SF91">
    <property type="entry name" value="NADPH DEHYDROGENASE 2-RELATED"/>
    <property type="match status" value="1"/>
</dbReference>
<dbReference type="EMBL" id="MCGO01000029">
    <property type="protein sequence ID" value="ORY42147.1"/>
    <property type="molecule type" value="Genomic_DNA"/>
</dbReference>
<dbReference type="AlphaFoldDB" id="A0A1Y2C5J2"/>
<dbReference type="GO" id="GO:0010181">
    <property type="term" value="F:FMN binding"/>
    <property type="evidence" value="ECO:0007669"/>
    <property type="project" value="InterPro"/>
</dbReference>
<comment type="caution">
    <text evidence="2">The sequence shown here is derived from an EMBL/GenBank/DDBJ whole genome shotgun (WGS) entry which is preliminary data.</text>
</comment>
<dbReference type="InterPro" id="IPR001155">
    <property type="entry name" value="OxRdtase_FMN_N"/>
</dbReference>
<dbReference type="PANTHER" id="PTHR22893">
    <property type="entry name" value="NADH OXIDOREDUCTASE-RELATED"/>
    <property type="match status" value="1"/>
</dbReference>
<name>A0A1Y2C5J2_9FUNG</name>
<dbReference type="STRING" id="329046.A0A1Y2C5J2"/>